<comment type="similarity">
    <text evidence="2">Belongs to the methyl-accepting chemotaxis (MCP) protein family.</text>
</comment>
<accession>A0A1J5T8L3</accession>
<dbReference type="SUPFAM" id="SSF58104">
    <property type="entry name" value="Methyl-accepting chemotaxis protein (MCP) signaling domain"/>
    <property type="match status" value="1"/>
</dbReference>
<gene>
    <name evidence="6" type="primary">mcpS_1</name>
    <name evidence="6" type="ORF">GALL_21980</name>
</gene>
<dbReference type="PANTHER" id="PTHR32089">
    <property type="entry name" value="METHYL-ACCEPTING CHEMOTAXIS PROTEIN MCPB"/>
    <property type="match status" value="1"/>
</dbReference>
<keyword evidence="1" id="KW-0807">Transducer</keyword>
<organism evidence="6">
    <name type="scientific">mine drainage metagenome</name>
    <dbReference type="NCBI Taxonomy" id="410659"/>
    <lineage>
        <taxon>unclassified sequences</taxon>
        <taxon>metagenomes</taxon>
        <taxon>ecological metagenomes</taxon>
    </lineage>
</organism>
<keyword evidence="3" id="KW-0472">Membrane</keyword>
<dbReference type="FunFam" id="1.10.287.950:FF:000001">
    <property type="entry name" value="Methyl-accepting chemotaxis sensory transducer"/>
    <property type="match status" value="1"/>
</dbReference>
<evidence type="ECO:0000256" key="1">
    <source>
        <dbReference type="ARBA" id="ARBA00023224"/>
    </source>
</evidence>
<evidence type="ECO:0000256" key="2">
    <source>
        <dbReference type="ARBA" id="ARBA00029447"/>
    </source>
</evidence>
<dbReference type="SMART" id="SM00283">
    <property type="entry name" value="MA"/>
    <property type="match status" value="1"/>
</dbReference>
<keyword evidence="3" id="KW-0812">Transmembrane</keyword>
<evidence type="ECO:0000313" key="6">
    <source>
        <dbReference type="EMBL" id="OIR17177.1"/>
    </source>
</evidence>
<dbReference type="Gene3D" id="1.10.287.950">
    <property type="entry name" value="Methyl-accepting chemotaxis protein"/>
    <property type="match status" value="1"/>
</dbReference>
<feature type="domain" description="Methyl-accepting transducer" evidence="4">
    <location>
        <begin position="109"/>
        <end position="345"/>
    </location>
</feature>
<dbReference type="AlphaFoldDB" id="A0A1J5T8L3"/>
<feature type="transmembrane region" description="Helical" evidence="3">
    <location>
        <begin position="32"/>
        <end position="50"/>
    </location>
</feature>
<dbReference type="EMBL" id="MLJW01000005">
    <property type="protein sequence ID" value="OIR17177.1"/>
    <property type="molecule type" value="Genomic_DNA"/>
</dbReference>
<name>A0A1J5T8L3_9ZZZZ</name>
<evidence type="ECO:0000259" key="4">
    <source>
        <dbReference type="PROSITE" id="PS50111"/>
    </source>
</evidence>
<keyword evidence="3" id="KW-1133">Transmembrane helix</keyword>
<dbReference type="InterPro" id="IPR003660">
    <property type="entry name" value="HAMP_dom"/>
</dbReference>
<dbReference type="PROSITE" id="PS50885">
    <property type="entry name" value="HAMP"/>
    <property type="match status" value="1"/>
</dbReference>
<evidence type="ECO:0000259" key="5">
    <source>
        <dbReference type="PROSITE" id="PS50885"/>
    </source>
</evidence>
<dbReference type="PANTHER" id="PTHR32089:SF112">
    <property type="entry name" value="LYSOZYME-LIKE PROTEIN-RELATED"/>
    <property type="match status" value="1"/>
</dbReference>
<dbReference type="GO" id="GO:0007165">
    <property type="term" value="P:signal transduction"/>
    <property type="evidence" value="ECO:0007669"/>
    <property type="project" value="UniProtKB-KW"/>
</dbReference>
<evidence type="ECO:0000256" key="3">
    <source>
        <dbReference type="SAM" id="Phobius"/>
    </source>
</evidence>
<feature type="domain" description="HAMP" evidence="5">
    <location>
        <begin position="52"/>
        <end position="104"/>
    </location>
</feature>
<dbReference type="Pfam" id="PF00015">
    <property type="entry name" value="MCPsignal"/>
    <property type="match status" value="1"/>
</dbReference>
<comment type="caution">
    <text evidence="6">The sequence shown here is derived from an EMBL/GenBank/DDBJ whole genome shotgun (WGS) entry which is preliminary data.</text>
</comment>
<reference evidence="6" key="1">
    <citation type="submission" date="2016-10" db="EMBL/GenBank/DDBJ databases">
        <title>Sequence of Gallionella enrichment culture.</title>
        <authorList>
            <person name="Poehlein A."/>
            <person name="Muehling M."/>
            <person name="Daniel R."/>
        </authorList>
    </citation>
    <scope>NUCLEOTIDE SEQUENCE</scope>
</reference>
<dbReference type="GO" id="GO:0016020">
    <property type="term" value="C:membrane"/>
    <property type="evidence" value="ECO:0007669"/>
    <property type="project" value="InterPro"/>
</dbReference>
<sequence>MSIQSKMLATVFSSQLVILFLAMSLGPSSAGWAAGIGVALVSLAILVALIKSSLLAPLEKLRGAIQTVKMEGNLALRLTGSNGVADDTARTLNELLDNFQSIVGKVMFNSSQVASSALSLENMVRQVTTGSLAQQDAAEAASQAIEEMIGNVQSIAENARRAADNARESCQLSSDGARIAQNAAGEIERVAQAFEDSAISINHLGERTQLINGIAAAIHDIADQTNLLALNAAIEAARAGEYGRGFAVVADEVRKLAERTSTATKEISAMISSIQAETATTIGKVQSGTALAQGGAALARQAADALTQINRSSQSTLDESTSIATAITEQTVASELVGKQMHHILTQAENNASVVEKMQEQATHLDHLAVNLKELDNVFKLGDAGMKGLETHGKVPAVVQAAAHAIGETLERAIASKRISETDLFDENYERIPDVEPPKYHTRFDRLTDELFPAIQEPLLQQHPEFVYAGAVDRNGYFPTHNKKFSAPITGDIKQDTIHSRTKRIFSDPVGKRCGSHNQPFLIQTYRRDTGEVVHDISAPIFVHGRRWGGFRIGYRA</sequence>
<dbReference type="InterPro" id="IPR004089">
    <property type="entry name" value="MCPsignal_dom"/>
</dbReference>
<dbReference type="CDD" id="cd11386">
    <property type="entry name" value="MCP_signal"/>
    <property type="match status" value="1"/>
</dbReference>
<protein>
    <submittedName>
        <fullName evidence="6">Methyl-accepting chemotaxis protein McpS</fullName>
    </submittedName>
</protein>
<dbReference type="PROSITE" id="PS50111">
    <property type="entry name" value="CHEMOTAXIS_TRANSDUC_2"/>
    <property type="match status" value="1"/>
</dbReference>
<proteinExistence type="inferred from homology"/>